<dbReference type="SUPFAM" id="SSF90123">
    <property type="entry name" value="ABC transporter transmembrane region"/>
    <property type="match status" value="2"/>
</dbReference>
<feature type="transmembrane region" description="Helical" evidence="13">
    <location>
        <begin position="171"/>
        <end position="188"/>
    </location>
</feature>
<feature type="transmembrane region" description="Helical" evidence="13">
    <location>
        <begin position="846"/>
        <end position="869"/>
    </location>
</feature>
<dbReference type="InterPro" id="IPR003439">
    <property type="entry name" value="ABC_transporter-like_ATP-bd"/>
</dbReference>
<feature type="transmembrane region" description="Helical" evidence="13">
    <location>
        <begin position="130"/>
        <end position="151"/>
    </location>
</feature>
<evidence type="ECO:0000256" key="2">
    <source>
        <dbReference type="ARBA" id="ARBA00004651"/>
    </source>
</evidence>
<dbReference type="CDD" id="cd03250">
    <property type="entry name" value="ABCC_MRP_domain1"/>
    <property type="match status" value="1"/>
</dbReference>
<evidence type="ECO:0000256" key="6">
    <source>
        <dbReference type="ARBA" id="ARBA00022737"/>
    </source>
</evidence>
<feature type="transmembrane region" description="Helical" evidence="13">
    <location>
        <begin position="770"/>
        <end position="789"/>
    </location>
</feature>
<evidence type="ECO:0008006" key="18">
    <source>
        <dbReference type="Google" id="ProtNLM"/>
    </source>
</evidence>
<dbReference type="FunFam" id="3.40.50.300:FF:002145">
    <property type="entry name" value="ABC transporter (MsbA subfamily)"/>
    <property type="match status" value="1"/>
</dbReference>
<dbReference type="InterPro" id="IPR017871">
    <property type="entry name" value="ABC_transporter-like_CS"/>
</dbReference>
<dbReference type="PROSITE" id="PS00211">
    <property type="entry name" value="ABC_TRANSPORTER_1"/>
    <property type="match status" value="1"/>
</dbReference>
<feature type="region of interest" description="Disordered" evidence="12">
    <location>
        <begin position="695"/>
        <end position="715"/>
    </location>
</feature>
<dbReference type="InterPro" id="IPR011527">
    <property type="entry name" value="ABC1_TM_dom"/>
</dbReference>
<dbReference type="PROSITE" id="PS50929">
    <property type="entry name" value="ABC_TM1F"/>
    <property type="match status" value="2"/>
</dbReference>
<reference evidence="16" key="3">
    <citation type="submission" date="2015-02" db="UniProtKB">
        <authorList>
            <consortium name="EnsemblProtists"/>
        </authorList>
    </citation>
    <scope>IDENTIFICATION</scope>
    <source>
        <strain evidence="16">DAOM BR144</strain>
    </source>
</reference>
<feature type="transmembrane region" description="Helical" evidence="13">
    <location>
        <begin position="809"/>
        <end position="834"/>
    </location>
</feature>
<evidence type="ECO:0000256" key="10">
    <source>
        <dbReference type="ARBA" id="ARBA00023136"/>
    </source>
</evidence>
<evidence type="ECO:0000256" key="9">
    <source>
        <dbReference type="ARBA" id="ARBA00022989"/>
    </source>
</evidence>
<dbReference type="Pfam" id="PF00664">
    <property type="entry name" value="ABC_membrane"/>
    <property type="match status" value="2"/>
</dbReference>
<dbReference type="InParanoid" id="K3X306"/>
<keyword evidence="6" id="KW-0677">Repeat</keyword>
<protein>
    <recommendedName>
        <fullName evidence="18">ABC transporter domain-containing protein</fullName>
    </recommendedName>
</protein>
<reference evidence="17" key="1">
    <citation type="journal article" date="2010" name="Genome Biol.">
        <title>Genome sequence of the necrotrophic plant pathogen Pythium ultimum reveals original pathogenicity mechanisms and effector repertoire.</title>
        <authorList>
            <person name="Levesque C.A."/>
            <person name="Brouwer H."/>
            <person name="Cano L."/>
            <person name="Hamilton J.P."/>
            <person name="Holt C."/>
            <person name="Huitema E."/>
            <person name="Raffaele S."/>
            <person name="Robideau G.P."/>
            <person name="Thines M."/>
            <person name="Win J."/>
            <person name="Zerillo M.M."/>
            <person name="Beakes G.W."/>
            <person name="Boore J.L."/>
            <person name="Busam D."/>
            <person name="Dumas B."/>
            <person name="Ferriera S."/>
            <person name="Fuerstenberg S.I."/>
            <person name="Gachon C.M."/>
            <person name="Gaulin E."/>
            <person name="Govers F."/>
            <person name="Grenville-Briggs L."/>
            <person name="Horner N."/>
            <person name="Hostetler J."/>
            <person name="Jiang R.H."/>
            <person name="Johnson J."/>
            <person name="Krajaejun T."/>
            <person name="Lin H."/>
            <person name="Meijer H.J."/>
            <person name="Moore B."/>
            <person name="Morris P."/>
            <person name="Phuntmart V."/>
            <person name="Puiu D."/>
            <person name="Shetty J."/>
            <person name="Stajich J.E."/>
            <person name="Tripathy S."/>
            <person name="Wawra S."/>
            <person name="van West P."/>
            <person name="Whitty B.R."/>
            <person name="Coutinho P.M."/>
            <person name="Henrissat B."/>
            <person name="Martin F."/>
            <person name="Thomas P.D."/>
            <person name="Tyler B.M."/>
            <person name="De Vries R.P."/>
            <person name="Kamoun S."/>
            <person name="Yandell M."/>
            <person name="Tisserat N."/>
            <person name="Buell C.R."/>
        </authorList>
    </citation>
    <scope>NUCLEOTIDE SEQUENCE</scope>
    <source>
        <strain evidence="17">DAOM:BR144</strain>
    </source>
</reference>
<dbReference type="EnsemblProtists" id="PYU1_T011605">
    <property type="protein sequence ID" value="PYU1_T011605"/>
    <property type="gene ID" value="PYU1_G011579"/>
</dbReference>
<dbReference type="STRING" id="431595.K3X306"/>
<evidence type="ECO:0000256" key="7">
    <source>
        <dbReference type="ARBA" id="ARBA00022741"/>
    </source>
</evidence>
<evidence type="ECO:0000256" key="11">
    <source>
        <dbReference type="ARBA" id="ARBA00023180"/>
    </source>
</evidence>
<dbReference type="CDD" id="cd03244">
    <property type="entry name" value="ABCC_MRP_domain2"/>
    <property type="match status" value="1"/>
</dbReference>
<dbReference type="Gene3D" id="1.20.1560.10">
    <property type="entry name" value="ABC transporter type 1, transmembrane domain"/>
    <property type="match status" value="2"/>
</dbReference>
<keyword evidence="7" id="KW-0547">Nucleotide-binding</keyword>
<dbReference type="VEuPathDB" id="FungiDB:PYU1_G011579"/>
<evidence type="ECO:0000256" key="5">
    <source>
        <dbReference type="ARBA" id="ARBA00022692"/>
    </source>
</evidence>
<dbReference type="HOGENOM" id="CLU_000604_27_1_1"/>
<dbReference type="GO" id="GO:0005524">
    <property type="term" value="F:ATP binding"/>
    <property type="evidence" value="ECO:0007669"/>
    <property type="project" value="UniProtKB-KW"/>
</dbReference>
<keyword evidence="11" id="KW-0325">Glycoprotein</keyword>
<feature type="transmembrane region" description="Helical" evidence="13">
    <location>
        <begin position="229"/>
        <end position="249"/>
    </location>
</feature>
<name>K3X306_GLOUD</name>
<reference evidence="17" key="2">
    <citation type="submission" date="2010-04" db="EMBL/GenBank/DDBJ databases">
        <authorList>
            <person name="Buell R."/>
            <person name="Hamilton J."/>
            <person name="Hostetler J."/>
        </authorList>
    </citation>
    <scope>NUCLEOTIDE SEQUENCE [LARGE SCALE GENOMIC DNA]</scope>
    <source>
        <strain evidence="17">DAOM:BR144</strain>
    </source>
</reference>
<feature type="compositionally biased region" description="Low complexity" evidence="12">
    <location>
        <begin position="23"/>
        <end position="40"/>
    </location>
</feature>
<dbReference type="GO" id="GO:0005774">
    <property type="term" value="C:vacuolar membrane"/>
    <property type="evidence" value="ECO:0007669"/>
    <property type="project" value="UniProtKB-SubCell"/>
</dbReference>
<feature type="transmembrane region" description="Helical" evidence="13">
    <location>
        <begin position="261"/>
        <end position="293"/>
    </location>
</feature>
<feature type="domain" description="ABC transmembrane type-1" evidence="15">
    <location>
        <begin position="132"/>
        <end position="416"/>
    </location>
</feature>
<keyword evidence="17" id="KW-1185">Reference proteome</keyword>
<dbReference type="GO" id="GO:0016887">
    <property type="term" value="F:ATP hydrolysis activity"/>
    <property type="evidence" value="ECO:0007669"/>
    <property type="project" value="InterPro"/>
</dbReference>
<feature type="domain" description="ABC transporter" evidence="14">
    <location>
        <begin position="454"/>
        <end position="685"/>
    </location>
</feature>
<dbReference type="Gene3D" id="3.40.50.300">
    <property type="entry name" value="P-loop containing nucleotide triphosphate hydrolases"/>
    <property type="match status" value="2"/>
</dbReference>
<evidence type="ECO:0000256" key="4">
    <source>
        <dbReference type="ARBA" id="ARBA00022475"/>
    </source>
</evidence>
<evidence type="ECO:0000256" key="13">
    <source>
        <dbReference type="SAM" id="Phobius"/>
    </source>
</evidence>
<dbReference type="InterPro" id="IPR003593">
    <property type="entry name" value="AAA+_ATPase"/>
</dbReference>
<dbReference type="PANTHER" id="PTHR24223:SF443">
    <property type="entry name" value="MULTIDRUG-RESISTANCE LIKE PROTEIN 1, ISOFORM I"/>
    <property type="match status" value="1"/>
</dbReference>
<dbReference type="eggNOG" id="KOG0054">
    <property type="taxonomic scope" value="Eukaryota"/>
</dbReference>
<dbReference type="GO" id="GO:0005886">
    <property type="term" value="C:plasma membrane"/>
    <property type="evidence" value="ECO:0007669"/>
    <property type="project" value="UniProtKB-SubCell"/>
</dbReference>
<keyword evidence="4" id="KW-1003">Cell membrane</keyword>
<keyword evidence="9 13" id="KW-1133">Transmembrane helix</keyword>
<dbReference type="InterPro" id="IPR027417">
    <property type="entry name" value="P-loop_NTPase"/>
</dbReference>
<keyword evidence="3" id="KW-0813">Transport</keyword>
<proteinExistence type="predicted"/>
<feature type="domain" description="ABC transmembrane type-1" evidence="15">
    <location>
        <begin position="771"/>
        <end position="1024"/>
    </location>
</feature>
<evidence type="ECO:0000256" key="3">
    <source>
        <dbReference type="ARBA" id="ARBA00022448"/>
    </source>
</evidence>
<dbReference type="SMART" id="SM00382">
    <property type="entry name" value="AAA"/>
    <property type="match status" value="2"/>
</dbReference>
<dbReference type="Proteomes" id="UP000019132">
    <property type="component" value="Unassembled WGS sequence"/>
</dbReference>
<evidence type="ECO:0000259" key="15">
    <source>
        <dbReference type="PROSITE" id="PS50929"/>
    </source>
</evidence>
<dbReference type="SUPFAM" id="SSF52540">
    <property type="entry name" value="P-loop containing nucleoside triphosphate hydrolases"/>
    <property type="match status" value="2"/>
</dbReference>
<organism evidence="16 17">
    <name type="scientific">Globisporangium ultimum (strain ATCC 200006 / CBS 805.95 / DAOM BR144)</name>
    <name type="common">Pythium ultimum</name>
    <dbReference type="NCBI Taxonomy" id="431595"/>
    <lineage>
        <taxon>Eukaryota</taxon>
        <taxon>Sar</taxon>
        <taxon>Stramenopiles</taxon>
        <taxon>Oomycota</taxon>
        <taxon>Peronosporomycetes</taxon>
        <taxon>Pythiales</taxon>
        <taxon>Pythiaceae</taxon>
        <taxon>Globisporangium</taxon>
    </lineage>
</organism>
<evidence type="ECO:0000256" key="1">
    <source>
        <dbReference type="ARBA" id="ARBA00004128"/>
    </source>
</evidence>
<keyword evidence="10 13" id="KW-0472">Membrane</keyword>
<dbReference type="GO" id="GO:0140359">
    <property type="term" value="F:ABC-type transporter activity"/>
    <property type="evidence" value="ECO:0007669"/>
    <property type="project" value="InterPro"/>
</dbReference>
<dbReference type="InterPro" id="IPR036640">
    <property type="entry name" value="ABC1_TM_sf"/>
</dbReference>
<dbReference type="Pfam" id="PF00005">
    <property type="entry name" value="ABC_tran"/>
    <property type="match status" value="2"/>
</dbReference>
<evidence type="ECO:0000313" key="16">
    <source>
        <dbReference type="EnsemblProtists" id="PYU1_T011605"/>
    </source>
</evidence>
<dbReference type="OMA" id="RSRICII"/>
<accession>K3X306</accession>
<feature type="transmembrane region" description="Helical" evidence="13">
    <location>
        <begin position="889"/>
        <end position="917"/>
    </location>
</feature>
<feature type="transmembrane region" description="Helical" evidence="13">
    <location>
        <begin position="390"/>
        <end position="415"/>
    </location>
</feature>
<comment type="subcellular location">
    <subcellularLocation>
        <location evidence="2">Cell membrane</location>
        <topology evidence="2">Multi-pass membrane protein</topology>
    </subcellularLocation>
    <subcellularLocation>
        <location evidence="1">Vacuole membrane</location>
        <topology evidence="1">Multi-pass membrane protein</topology>
    </subcellularLocation>
</comment>
<dbReference type="PROSITE" id="PS50893">
    <property type="entry name" value="ABC_TRANSPORTER_2"/>
    <property type="match status" value="2"/>
</dbReference>
<feature type="compositionally biased region" description="Polar residues" evidence="12">
    <location>
        <begin position="699"/>
        <end position="715"/>
    </location>
</feature>
<keyword evidence="5 13" id="KW-0812">Transmembrane</keyword>
<evidence type="ECO:0000313" key="17">
    <source>
        <dbReference type="Proteomes" id="UP000019132"/>
    </source>
</evidence>
<sequence>MTRYGTFAGDADADAALAVCGSSPSSASAAASGGVVGASSDPLLRDDPAPSRSSCSCPPGETTASLASRILFLFVQPVVALSRTRMLRLDDLWSLTPENKNVNASQRFRAEYAATGSLVATIRRTELPTICISALFAALAVVCVSAVPLLLFRLLTLVMKTEDASESMSEILLLLAATHCGVVLGEIFSRHCYFRMFKAQLRIVTSIRSLVFEKSIEKSHRNGRRKGRGIAAIATIYSSNLIFVSWWITRLHIAWMAAAKLFVLLLILHTTLHVSGVVIVCSLTAICFVMLVMTVGSAKVGEKCTKKRAKTLNAINECFKGIQAIKLHAWEKKIDEKIMRARHKEEKKQFSAVMWRTVRYCFIWESPALASVVIFYSLATQNSYFSPATVFTALVLFDRIQIEIYALIYAIRVYVEGAAALRRIQKYIFHCDTFVKTEVSHTDEAHRYPPNVLVAVDHAFFAEGMTRMKKQTDFVLTNVNVTVQRGELVVVHGKAGAGKSTLLSSLMGEVVRVKGEVYVSGACKIAYCSEEPWLQTLSVRENILFGATYVEAKYIRVLDACCLIEDLNTLPDGEDTMVGPKGINLSGGQKARIALARALYSEADLFILDCPLASADAIVQSDVFRKCFLELLRYKTIILATHNPEIISSEFVDRLWELGDMMVQEIDRNASSHSERKFDSSRRVRRLTDIPPWKKVTPLTGSRQQESSPLDSFSTAVHGYSPPDNRASQRTIRRSQVHQHPVNHDAQRSPFSLAISKEVLWSQRGWKSSMISASLLLVYGGFGVAKNFWLMHWSNLAPMRDTMLDAATVYGSLICIAFCVILAATLVLCYAIFLRSQVFFKKMTSSLLYAPMSFFYRTPIGEILVRYASDMQASDLATSYHVAYLFRSLLSLVTGVGTVCYLLGGAGALIAATTVYVCRDIVEDRLFAQVFTVRDKIDAINLNFVSEALDGSAVIRAFGVHHLQRFRLQHGQMLDKRSRIAYAVEAFNDWSLIRYSLLVGIFFALVAMILAVGSLTSSALGLVLHCIFNIQHDLIAFSTGLTNTTVHLTSIKNVLDLQQIEPEEDETSKVSVHPSVEWPTKGEIVFDRVWFQYLSGTRTPTHDVPFALRDVSLSIQGGEKVGIVGRTGSGKSSLAMALFRVHDPAHGRILIDGVDICRLRLSDLRSRLCIIPQSPLFYRCSVRSYMDPFNEFDDAQLWQALKKTGLSGNGSNATDESQQHLCVKSLEKQLHENGENWSLGERQMLALARALLKPSRVLILDESFSSVDQGSDKFLLNVVGKEFVLSTVFLITHRLDQVLGFDRIIVMQDGAVVECGSAEDLVTDPDSTFYEFLETTLLTF</sequence>
<dbReference type="PANTHER" id="PTHR24223">
    <property type="entry name" value="ATP-BINDING CASSETTE SUB-FAMILY C"/>
    <property type="match status" value="1"/>
</dbReference>
<feature type="transmembrane region" description="Helical" evidence="13">
    <location>
        <begin position="357"/>
        <end position="378"/>
    </location>
</feature>
<evidence type="ECO:0000256" key="8">
    <source>
        <dbReference type="ARBA" id="ARBA00022840"/>
    </source>
</evidence>
<evidence type="ECO:0000256" key="12">
    <source>
        <dbReference type="SAM" id="MobiDB-lite"/>
    </source>
</evidence>
<dbReference type="EMBL" id="GL376611">
    <property type="status" value="NOT_ANNOTATED_CDS"/>
    <property type="molecule type" value="Genomic_DNA"/>
</dbReference>
<dbReference type="InterPro" id="IPR050173">
    <property type="entry name" value="ABC_transporter_C-like"/>
</dbReference>
<evidence type="ECO:0000259" key="14">
    <source>
        <dbReference type="PROSITE" id="PS50893"/>
    </source>
</evidence>
<feature type="domain" description="ABC transporter" evidence="14">
    <location>
        <begin position="1084"/>
        <end position="1334"/>
    </location>
</feature>
<feature type="region of interest" description="Disordered" evidence="12">
    <location>
        <begin position="23"/>
        <end position="58"/>
    </location>
</feature>
<feature type="transmembrane region" description="Helical" evidence="13">
    <location>
        <begin position="997"/>
        <end position="1024"/>
    </location>
</feature>
<keyword evidence="8" id="KW-0067">ATP-binding</keyword>